<dbReference type="InterPro" id="IPR029052">
    <property type="entry name" value="Metallo-depent_PP-like"/>
</dbReference>
<dbReference type="PANTHER" id="PTHR42850:SF2">
    <property type="entry name" value="BLL5683 PROTEIN"/>
    <property type="match status" value="1"/>
</dbReference>
<evidence type="ECO:0000256" key="2">
    <source>
        <dbReference type="RuleBase" id="RU362039"/>
    </source>
</evidence>
<name>A0A9W6LAR8_9PSEU</name>
<dbReference type="InterPro" id="IPR050126">
    <property type="entry name" value="Ap4A_hydrolase"/>
</dbReference>
<feature type="domain" description="Calcineurin-like phosphoesterase" evidence="3">
    <location>
        <begin position="2"/>
        <end position="180"/>
    </location>
</feature>
<proteinExistence type="inferred from homology"/>
<dbReference type="SUPFAM" id="SSF56300">
    <property type="entry name" value="Metallo-dependent phosphatases"/>
    <property type="match status" value="1"/>
</dbReference>
<evidence type="ECO:0000259" key="3">
    <source>
        <dbReference type="Pfam" id="PF12850"/>
    </source>
</evidence>
<evidence type="ECO:0000256" key="1">
    <source>
        <dbReference type="ARBA" id="ARBA00008950"/>
    </source>
</evidence>
<keyword evidence="5" id="KW-1185">Reference proteome</keyword>
<evidence type="ECO:0000313" key="4">
    <source>
        <dbReference type="EMBL" id="GLL13779.1"/>
    </source>
</evidence>
<dbReference type="PIRSF" id="PIRSF000883">
    <property type="entry name" value="Pesterase_MJ0912"/>
    <property type="match status" value="1"/>
</dbReference>
<dbReference type="GO" id="GO:0046872">
    <property type="term" value="F:metal ion binding"/>
    <property type="evidence" value="ECO:0007669"/>
    <property type="project" value="UniProtKB-KW"/>
</dbReference>
<protein>
    <recommendedName>
        <fullName evidence="2">Phosphoesterase</fullName>
        <ecNumber evidence="2">3.1.4.-</ecNumber>
    </recommendedName>
</protein>
<comment type="cofactor">
    <cofactor evidence="2">
        <name>a divalent metal cation</name>
        <dbReference type="ChEBI" id="CHEBI:60240"/>
    </cofactor>
</comment>
<dbReference type="RefSeq" id="WP_051737898.1">
    <property type="nucleotide sequence ID" value="NZ_BAAAUZ010000051.1"/>
</dbReference>
<dbReference type="Proteomes" id="UP001143463">
    <property type="component" value="Unassembled WGS sequence"/>
</dbReference>
<keyword evidence="2" id="KW-0479">Metal-binding</keyword>
<comment type="caution">
    <text evidence="4">The sequence shown here is derived from an EMBL/GenBank/DDBJ whole genome shotgun (WGS) entry which is preliminary data.</text>
</comment>
<reference evidence="4" key="1">
    <citation type="journal article" date="2014" name="Int. J. Syst. Evol. Microbiol.">
        <title>Complete genome sequence of Corynebacterium casei LMG S-19264T (=DSM 44701T), isolated from a smear-ripened cheese.</title>
        <authorList>
            <consortium name="US DOE Joint Genome Institute (JGI-PGF)"/>
            <person name="Walter F."/>
            <person name="Albersmeier A."/>
            <person name="Kalinowski J."/>
            <person name="Ruckert C."/>
        </authorList>
    </citation>
    <scope>NUCLEOTIDE SEQUENCE</scope>
    <source>
        <strain evidence="4">VKM Ac-1069</strain>
    </source>
</reference>
<dbReference type="EMBL" id="BSFQ01000025">
    <property type="protein sequence ID" value="GLL13779.1"/>
    <property type="molecule type" value="Genomic_DNA"/>
</dbReference>
<gene>
    <name evidence="4" type="ORF">GCM10017577_49230</name>
</gene>
<dbReference type="GO" id="GO:0005737">
    <property type="term" value="C:cytoplasm"/>
    <property type="evidence" value="ECO:0007669"/>
    <property type="project" value="TreeGrafter"/>
</dbReference>
<dbReference type="AlphaFoldDB" id="A0A9W6LAR8"/>
<accession>A0A9W6LAR8</accession>
<dbReference type="Pfam" id="PF12850">
    <property type="entry name" value="Metallophos_2"/>
    <property type="match status" value="1"/>
</dbReference>
<organism evidence="4 5">
    <name type="scientific">Pseudonocardia halophobica</name>
    <dbReference type="NCBI Taxonomy" id="29401"/>
    <lineage>
        <taxon>Bacteria</taxon>
        <taxon>Bacillati</taxon>
        <taxon>Actinomycetota</taxon>
        <taxon>Actinomycetes</taxon>
        <taxon>Pseudonocardiales</taxon>
        <taxon>Pseudonocardiaceae</taxon>
        <taxon>Pseudonocardia</taxon>
    </lineage>
</organism>
<evidence type="ECO:0000313" key="5">
    <source>
        <dbReference type="Proteomes" id="UP001143463"/>
    </source>
</evidence>
<reference evidence="4" key="2">
    <citation type="submission" date="2023-01" db="EMBL/GenBank/DDBJ databases">
        <authorList>
            <person name="Sun Q."/>
            <person name="Evtushenko L."/>
        </authorList>
    </citation>
    <scope>NUCLEOTIDE SEQUENCE</scope>
    <source>
        <strain evidence="4">VKM Ac-1069</strain>
    </source>
</reference>
<dbReference type="PANTHER" id="PTHR42850">
    <property type="entry name" value="METALLOPHOSPHOESTERASE"/>
    <property type="match status" value="1"/>
</dbReference>
<dbReference type="InterPro" id="IPR011152">
    <property type="entry name" value="Pesterase_MJ0912"/>
</dbReference>
<dbReference type="Gene3D" id="3.60.21.10">
    <property type="match status" value="1"/>
</dbReference>
<dbReference type="EC" id="3.1.4.-" evidence="2"/>
<dbReference type="InterPro" id="IPR000979">
    <property type="entry name" value="Phosphodiesterase_MJ0936/Vps29"/>
</dbReference>
<dbReference type="GO" id="GO:0016791">
    <property type="term" value="F:phosphatase activity"/>
    <property type="evidence" value="ECO:0007669"/>
    <property type="project" value="TreeGrafter"/>
</dbReference>
<comment type="similarity">
    <text evidence="1 2">Belongs to the metallophosphoesterase superfamily. YfcE family.</text>
</comment>
<dbReference type="NCBIfam" id="TIGR00040">
    <property type="entry name" value="yfcE"/>
    <property type="match status" value="1"/>
</dbReference>
<dbReference type="InterPro" id="IPR024654">
    <property type="entry name" value="Calcineurin-like_PHP_lpxH"/>
</dbReference>
<sequence length="196" mass="21013">MGIVADVHGNAAAFDRALGELAAEADALLVAGDAFSDHRFSNDIVRAMREAEALYVLGNHELSFLGPGGTRARESPRVSRAELAYVEAAPTELRCTIGGMRLLMVHGSPFPPYARYLDPESPEFERAGELDADLVVLGHTHLPMARRVGPTLIVNPGSVGMSDQPARGDQVGYAIVDTDSGEVIFRSFDNPRRAAV</sequence>